<keyword evidence="1" id="KW-0812">Transmembrane</keyword>
<dbReference type="InterPro" id="IPR012338">
    <property type="entry name" value="Beta-lactam/transpept-like"/>
</dbReference>
<dbReference type="PANTHER" id="PTHR46825">
    <property type="entry name" value="D-ALANYL-D-ALANINE-CARBOXYPEPTIDASE/ENDOPEPTIDASE AMPH"/>
    <property type="match status" value="1"/>
</dbReference>
<sequence>MKGKRKGRVWRWLGIVTGSLIAVLAGALIYFVDWSSPNNLEDYMAAKLDRARIPGMAAVIIKDNHIERKLHYGYADKEAGVKVDEDTIFQIASVSKTVTAAAVMKLEEQGVMKLDDAINDYLPEPILHPVYPETPITFRMLLSHTSGIKDNQEVYKSLYTIHEGGGDSPVTLEQLVREYFRQDGRWYDAEQNFTPDEPGTAFAYSNVGYGLLGYLIEQLAGMSFDQYTQKQIFEPLGMEDTYWFHSRMDTGRLAVPYEDGKPLPAYSFATYPDGALKTTPEDYAKFMISMMPKEGDSGTILLQRDTLGRMLEPAAHNGKQAMGWSYSVLDGLMLKSLNNGRIVGHGGSDPGVFTLVLFDPDKHNGVIIFMNQNVNLQPRVLNVYMAVKRLVSEAFPAA</sequence>
<reference evidence="3 4" key="1">
    <citation type="submission" date="2018-06" db="EMBL/GenBank/DDBJ databases">
        <title>Paenibacillus imtechensis sp. nov.</title>
        <authorList>
            <person name="Pinnaka A.K."/>
            <person name="Singh H."/>
            <person name="Kaur M."/>
        </authorList>
    </citation>
    <scope>NUCLEOTIDE SEQUENCE [LARGE SCALE GENOMIC DNA]</scope>
    <source>
        <strain evidence="3 4">SMB1</strain>
    </source>
</reference>
<name>A0A2W1L247_9BACL</name>
<dbReference type="Proteomes" id="UP000249522">
    <property type="component" value="Unassembled WGS sequence"/>
</dbReference>
<dbReference type="SUPFAM" id="SSF56601">
    <property type="entry name" value="beta-lactamase/transpeptidase-like"/>
    <property type="match status" value="1"/>
</dbReference>
<proteinExistence type="predicted"/>
<organism evidence="3 4">
    <name type="scientific">Paenibacillus sambharensis</name>
    <dbReference type="NCBI Taxonomy" id="1803190"/>
    <lineage>
        <taxon>Bacteria</taxon>
        <taxon>Bacillati</taxon>
        <taxon>Bacillota</taxon>
        <taxon>Bacilli</taxon>
        <taxon>Bacillales</taxon>
        <taxon>Paenibacillaceae</taxon>
        <taxon>Paenibacillus</taxon>
    </lineage>
</organism>
<keyword evidence="1" id="KW-1133">Transmembrane helix</keyword>
<feature type="transmembrane region" description="Helical" evidence="1">
    <location>
        <begin position="12"/>
        <end position="32"/>
    </location>
</feature>
<dbReference type="PANTHER" id="PTHR46825:SF9">
    <property type="entry name" value="BETA-LACTAMASE-RELATED DOMAIN-CONTAINING PROTEIN"/>
    <property type="match status" value="1"/>
</dbReference>
<gene>
    <name evidence="3" type="ORF">DNH61_25500</name>
</gene>
<evidence type="ECO:0000313" key="4">
    <source>
        <dbReference type="Proteomes" id="UP000249522"/>
    </source>
</evidence>
<evidence type="ECO:0000256" key="1">
    <source>
        <dbReference type="SAM" id="Phobius"/>
    </source>
</evidence>
<dbReference type="OrthoDB" id="846150at2"/>
<dbReference type="InterPro" id="IPR050491">
    <property type="entry name" value="AmpC-like"/>
</dbReference>
<protein>
    <recommendedName>
        <fullName evidence="2">Beta-lactamase-related domain-containing protein</fullName>
    </recommendedName>
</protein>
<dbReference type="Gene3D" id="3.40.710.10">
    <property type="entry name" value="DD-peptidase/beta-lactamase superfamily"/>
    <property type="match status" value="1"/>
</dbReference>
<dbReference type="EMBL" id="QKRB01000062">
    <property type="protein sequence ID" value="PZD92959.1"/>
    <property type="molecule type" value="Genomic_DNA"/>
</dbReference>
<accession>A0A2W1L247</accession>
<dbReference type="Pfam" id="PF00144">
    <property type="entry name" value="Beta-lactamase"/>
    <property type="match status" value="1"/>
</dbReference>
<dbReference type="InterPro" id="IPR001466">
    <property type="entry name" value="Beta-lactam-related"/>
</dbReference>
<keyword evidence="4" id="KW-1185">Reference proteome</keyword>
<dbReference type="RefSeq" id="WP_111149784.1">
    <property type="nucleotide sequence ID" value="NZ_QKRB01000062.1"/>
</dbReference>
<comment type="caution">
    <text evidence="3">The sequence shown here is derived from an EMBL/GenBank/DDBJ whole genome shotgun (WGS) entry which is preliminary data.</text>
</comment>
<feature type="domain" description="Beta-lactamase-related" evidence="2">
    <location>
        <begin position="41"/>
        <end position="380"/>
    </location>
</feature>
<dbReference type="AlphaFoldDB" id="A0A2W1L247"/>
<evidence type="ECO:0000259" key="2">
    <source>
        <dbReference type="Pfam" id="PF00144"/>
    </source>
</evidence>
<keyword evidence="1" id="KW-0472">Membrane</keyword>
<evidence type="ECO:0000313" key="3">
    <source>
        <dbReference type="EMBL" id="PZD92959.1"/>
    </source>
</evidence>